<accession>A0A1J5QUI0</accession>
<gene>
    <name evidence="1" type="ORF">GALL_310240</name>
</gene>
<reference evidence="1" key="1">
    <citation type="submission" date="2016-10" db="EMBL/GenBank/DDBJ databases">
        <title>Sequence of Gallionella enrichment culture.</title>
        <authorList>
            <person name="Poehlein A."/>
            <person name="Muehling M."/>
            <person name="Daniel R."/>
        </authorList>
    </citation>
    <scope>NUCLEOTIDE SEQUENCE</scope>
</reference>
<dbReference type="EMBL" id="MLJW01000439">
    <property type="protein sequence ID" value="OIQ87136.1"/>
    <property type="molecule type" value="Genomic_DNA"/>
</dbReference>
<evidence type="ECO:0000313" key="1">
    <source>
        <dbReference type="EMBL" id="OIQ87136.1"/>
    </source>
</evidence>
<protein>
    <submittedName>
        <fullName evidence="1">Uncharacterized protein</fullName>
    </submittedName>
</protein>
<dbReference type="Gene3D" id="3.40.190.10">
    <property type="entry name" value="Periplasmic binding protein-like II"/>
    <property type="match status" value="1"/>
</dbReference>
<sequence>MTFEPVRTELLARGAHVLFDSSRIPGRILDVLVVRADAMQSHLRQLKILLASHFAAQDYMARQPQDAAARMARRLEVTPAQVLPQFDGMKLPNVAENWQWLSGDKPGISTAASALASLMLQRRLLQHQVDVSRLADAACLPERR</sequence>
<proteinExistence type="predicted"/>
<comment type="caution">
    <text evidence="1">The sequence shown here is derived from an EMBL/GenBank/DDBJ whole genome shotgun (WGS) entry which is preliminary data.</text>
</comment>
<name>A0A1J5QUI0_9ZZZZ</name>
<organism evidence="1">
    <name type="scientific">mine drainage metagenome</name>
    <dbReference type="NCBI Taxonomy" id="410659"/>
    <lineage>
        <taxon>unclassified sequences</taxon>
        <taxon>metagenomes</taxon>
        <taxon>ecological metagenomes</taxon>
    </lineage>
</organism>
<dbReference type="AlphaFoldDB" id="A0A1J5QUI0"/>
<dbReference type="SUPFAM" id="SSF53850">
    <property type="entry name" value="Periplasmic binding protein-like II"/>
    <property type="match status" value="1"/>
</dbReference>